<name>A0A504YS31_FASGI</name>
<dbReference type="STRING" id="46835.A0A504YS31"/>
<comment type="caution">
    <text evidence="2">The sequence shown here is derived from an EMBL/GenBank/DDBJ whole genome shotgun (WGS) entry which is preliminary data.</text>
</comment>
<keyword evidence="3" id="KW-1185">Reference proteome</keyword>
<evidence type="ECO:0000259" key="1">
    <source>
        <dbReference type="Pfam" id="PF00930"/>
    </source>
</evidence>
<organism evidence="2 3">
    <name type="scientific">Fasciola gigantica</name>
    <name type="common">Giant liver fluke</name>
    <dbReference type="NCBI Taxonomy" id="46835"/>
    <lineage>
        <taxon>Eukaryota</taxon>
        <taxon>Metazoa</taxon>
        <taxon>Spiralia</taxon>
        <taxon>Lophotrochozoa</taxon>
        <taxon>Platyhelminthes</taxon>
        <taxon>Trematoda</taxon>
        <taxon>Digenea</taxon>
        <taxon>Plagiorchiida</taxon>
        <taxon>Echinostomata</taxon>
        <taxon>Echinostomatoidea</taxon>
        <taxon>Fasciolidae</taxon>
        <taxon>Fasciola</taxon>
    </lineage>
</organism>
<proteinExistence type="predicted"/>
<evidence type="ECO:0000313" key="2">
    <source>
        <dbReference type="EMBL" id="TPP64194.1"/>
    </source>
</evidence>
<evidence type="ECO:0000313" key="3">
    <source>
        <dbReference type="Proteomes" id="UP000316759"/>
    </source>
</evidence>
<dbReference type="PANTHER" id="PTHR11731">
    <property type="entry name" value="PROTEASE FAMILY S9B,C DIPEPTIDYL-PEPTIDASE IV-RELATED"/>
    <property type="match status" value="1"/>
</dbReference>
<reference evidence="2 3" key="1">
    <citation type="submission" date="2019-04" db="EMBL/GenBank/DDBJ databases">
        <title>Annotation for the trematode Fasciola gigantica.</title>
        <authorList>
            <person name="Choi Y.-J."/>
        </authorList>
    </citation>
    <scope>NUCLEOTIDE SEQUENCE [LARGE SCALE GENOMIC DNA]</scope>
    <source>
        <strain evidence="2">Uganda_cow_1</strain>
    </source>
</reference>
<dbReference type="InterPro" id="IPR002469">
    <property type="entry name" value="Peptidase_S9B_N"/>
</dbReference>
<accession>A0A504YS31</accession>
<gene>
    <name evidence="2" type="ORF">FGIG_08730</name>
</gene>
<dbReference type="AlphaFoldDB" id="A0A504YS31"/>
<dbReference type="EMBL" id="SUNJ01004747">
    <property type="protein sequence ID" value="TPP64194.1"/>
    <property type="molecule type" value="Genomic_DNA"/>
</dbReference>
<dbReference type="InterPro" id="IPR050278">
    <property type="entry name" value="Serine_Prot_S9B/DPPIV"/>
</dbReference>
<dbReference type="SUPFAM" id="SSF82171">
    <property type="entry name" value="DPP6 N-terminal domain-like"/>
    <property type="match status" value="1"/>
</dbReference>
<dbReference type="Pfam" id="PF00930">
    <property type="entry name" value="DPPIV_N"/>
    <property type="match status" value="1"/>
</dbReference>
<dbReference type="GO" id="GO:0008239">
    <property type="term" value="F:dipeptidyl-peptidase activity"/>
    <property type="evidence" value="ECO:0007669"/>
    <property type="project" value="TreeGrafter"/>
</dbReference>
<dbReference type="Proteomes" id="UP000316759">
    <property type="component" value="Unassembled WGS sequence"/>
</dbReference>
<dbReference type="GO" id="GO:0006508">
    <property type="term" value="P:proteolysis"/>
    <property type="evidence" value="ECO:0007669"/>
    <property type="project" value="InterPro"/>
</dbReference>
<protein>
    <submittedName>
        <fullName evidence="2">Dipeptidyl peptidase 8</fullName>
    </submittedName>
</protein>
<dbReference type="Gene3D" id="2.140.10.30">
    <property type="entry name" value="Dipeptidylpeptidase IV, N-terminal domain"/>
    <property type="match status" value="1"/>
</dbReference>
<feature type="domain" description="Dipeptidylpeptidase IV N-terminal" evidence="1">
    <location>
        <begin position="125"/>
        <end position="524"/>
    </location>
</feature>
<sequence length="611" mass="68443">MCSQPRCRIYFISYPRNCDLSRFQPTLFCADVSERCRDEDEVPWFQLVSDEFRSERSSVTLAESLLRERMRTSATGLADYEIDPTGRIVVTAFSRIFCAEDSLQSRRVPETLPLTEAPVTIPLQPVICPTNRDLVACVANSELTVGHVPSNTWVQLTHVANESGLSAGMPSYVVQEEFDRYIGYWWRPSPVEEAPGYTKQYHILYELVDERKVQVVHLLDGTQVETHRYPRAGGVNATSDLCICTFEVTSEGEVINVRHHSLPQPLLNYIPGFEYLVRAGWTPDGKYVWCQLITRTQNRLELILIPVTNFQPTNSSAPSSEMCASSTEVLHIRQSPCIRLLVEENVEFWVKVHDHLAFLTRPWHPVPPTGSPKQTTSTGSAVISATDTSAQVTFIWASHRTGFSHLYLIQRSWATWSDLVGDVTAADLSGSGTALVLNADEVFTAQLTSGSWEVTGKELWLDETHQLVYFEANREHPLLQNVYAVSYTGGTRGRLTRLTPTNSPMAMSTDEVVSYVENSQPTTPTKCHLRSTYFTTDAPCFDPMFPLSTTALENYPLSYEISALDVEAGWAVLTSSSLNRLPGTQVVRIGFQPSYPVLALISPQLFPALRI</sequence>
<dbReference type="PANTHER" id="PTHR11731:SF193">
    <property type="entry name" value="DIPEPTIDYL PEPTIDASE 9"/>
    <property type="match status" value="1"/>
</dbReference>
<dbReference type="OrthoDB" id="6272747at2759"/>